<keyword evidence="4" id="KW-0732">Signal</keyword>
<dbReference type="InterPro" id="IPR041700">
    <property type="entry name" value="OMP_b-brl_3"/>
</dbReference>
<accession>A0A556MJW1</accession>
<dbReference type="InterPro" id="IPR036942">
    <property type="entry name" value="Beta-barrel_TonB_sf"/>
</dbReference>
<dbReference type="GO" id="GO:0009279">
    <property type="term" value="C:cell outer membrane"/>
    <property type="evidence" value="ECO:0007669"/>
    <property type="project" value="UniProtKB-SubCell"/>
</dbReference>
<evidence type="ECO:0000256" key="4">
    <source>
        <dbReference type="SAM" id="SignalP"/>
    </source>
</evidence>
<dbReference type="PANTHER" id="PTHR40980">
    <property type="entry name" value="PLUG DOMAIN-CONTAINING PROTEIN"/>
    <property type="match status" value="1"/>
</dbReference>
<keyword evidence="3" id="KW-0998">Cell outer membrane</keyword>
<name>A0A556MJW1_9FLAO</name>
<organism evidence="6 7">
    <name type="scientific">Fluviicola chungangensis</name>
    <dbReference type="NCBI Taxonomy" id="2597671"/>
    <lineage>
        <taxon>Bacteria</taxon>
        <taxon>Pseudomonadati</taxon>
        <taxon>Bacteroidota</taxon>
        <taxon>Flavobacteriia</taxon>
        <taxon>Flavobacteriales</taxon>
        <taxon>Crocinitomicaceae</taxon>
        <taxon>Fluviicola</taxon>
    </lineage>
</organism>
<dbReference type="Gene3D" id="2.40.170.20">
    <property type="entry name" value="TonB-dependent receptor, beta-barrel domain"/>
    <property type="match status" value="1"/>
</dbReference>
<evidence type="ECO:0000256" key="3">
    <source>
        <dbReference type="ARBA" id="ARBA00023237"/>
    </source>
</evidence>
<sequence>MKRTLILACILLCSMELSAQSQWIQFSFVSKDFPCEEVPKELTISTILAGKDSTIFKQPFSECSKSIEIPKLPGMYSFTVKTQLYQPILLSFEIKENMADTIQLGDLVLKEPVSELDEVTITGIQRKFIEIDADKTTLTVKDNPVLSISSIYDAILKVPGIMPYPGGGFAVGGQMASVYFEGVPSSLSTDDLMNLLKSLPASSVETIEIISNPGASFDANVSGAIININSIGKPTKWLSGTVTLNYGLNQNQKISPSIVLSSRQSKWSWQLQTGYSNNERSNRDTSDRVFSSFNPEIGLNSDRKEQVHSSYFYFKPSATLNFSRRSSLIMNYNGSFGDTKFTGNSMTESPGMVPAIALQTDYTSRNYGMGNEGMLKFRQEFDTLKRVLNVTAFYSNYQNRSKRSNLQRVSEMDDFSILDYYMNINRFYLRADAEIPFEKIKFYMNFGVKYSLMHVDNIGSYNLNNDSSEIFDNRTYSSRIDFDYTEDNLAGYLDLKKKLGKKVTIGTGLRAENFSLSRASNVTSTARNNYFNFFPSFNAIYRMNSLVNVIGTYSRKIGIPGFSQYDPNNSGYYDPFTSSSGNSALKPNFYDNAQFKITFFDYAQLSVNYTHSQFLNLSEVVVQPNSLQTVQTFRTYKNVNSINYFMALPIPFVLFTKGLKFMDEPVEVDKMSFLYIYSSYTKTTIPDYSYVNRNKGMWTLGVYSQFILPWKIRMNVEYYITGKGNYQIYEFVRNRSSFDVSFSREFYEKKLKTSVSFEDIFNTDQSNTRVSFPNIHMNSYSKQDTRIIWFKIAYSFGRIEKNDSEGLNLPNVGGE</sequence>
<dbReference type="PANTHER" id="PTHR40980:SF4">
    <property type="entry name" value="TONB-DEPENDENT RECEPTOR-LIKE BETA-BARREL DOMAIN-CONTAINING PROTEIN"/>
    <property type="match status" value="1"/>
</dbReference>
<dbReference type="OrthoDB" id="721920at2"/>
<evidence type="ECO:0000256" key="1">
    <source>
        <dbReference type="ARBA" id="ARBA00004442"/>
    </source>
</evidence>
<evidence type="ECO:0000259" key="5">
    <source>
        <dbReference type="Pfam" id="PF14905"/>
    </source>
</evidence>
<gene>
    <name evidence="6" type="ORF">FO442_16325</name>
</gene>
<protein>
    <submittedName>
        <fullName evidence="6">Outer membrane beta-barrel protein</fullName>
    </submittedName>
</protein>
<reference evidence="6 7" key="1">
    <citation type="submission" date="2019-07" db="EMBL/GenBank/DDBJ databases">
        <authorList>
            <person name="Huq M.A."/>
        </authorList>
    </citation>
    <scope>NUCLEOTIDE SEQUENCE [LARGE SCALE GENOMIC DNA]</scope>
    <source>
        <strain evidence="6 7">MAH-3</strain>
    </source>
</reference>
<dbReference type="RefSeq" id="WP_144334291.1">
    <property type="nucleotide sequence ID" value="NZ_VLPL01000009.1"/>
</dbReference>
<dbReference type="EMBL" id="VLPL01000009">
    <property type="protein sequence ID" value="TSJ40163.1"/>
    <property type="molecule type" value="Genomic_DNA"/>
</dbReference>
<feature type="chain" id="PRO_5021909901" evidence="4">
    <location>
        <begin position="20"/>
        <end position="815"/>
    </location>
</feature>
<evidence type="ECO:0000313" key="6">
    <source>
        <dbReference type="EMBL" id="TSJ40163.1"/>
    </source>
</evidence>
<keyword evidence="2" id="KW-0472">Membrane</keyword>
<feature type="domain" description="Outer membrane protein beta-barrel" evidence="5">
    <location>
        <begin position="380"/>
        <end position="794"/>
    </location>
</feature>
<dbReference type="SUPFAM" id="SSF56935">
    <property type="entry name" value="Porins"/>
    <property type="match status" value="1"/>
</dbReference>
<dbReference type="AlphaFoldDB" id="A0A556MJW1"/>
<evidence type="ECO:0000256" key="2">
    <source>
        <dbReference type="ARBA" id="ARBA00023136"/>
    </source>
</evidence>
<keyword evidence="7" id="KW-1185">Reference proteome</keyword>
<dbReference type="Pfam" id="PF14905">
    <property type="entry name" value="OMP_b-brl_3"/>
    <property type="match status" value="1"/>
</dbReference>
<evidence type="ECO:0000313" key="7">
    <source>
        <dbReference type="Proteomes" id="UP000316008"/>
    </source>
</evidence>
<comment type="caution">
    <text evidence="6">The sequence shown here is derived from an EMBL/GenBank/DDBJ whole genome shotgun (WGS) entry which is preliminary data.</text>
</comment>
<dbReference type="Proteomes" id="UP000316008">
    <property type="component" value="Unassembled WGS sequence"/>
</dbReference>
<comment type="subcellular location">
    <subcellularLocation>
        <location evidence="1">Cell outer membrane</location>
    </subcellularLocation>
</comment>
<feature type="signal peptide" evidence="4">
    <location>
        <begin position="1"/>
        <end position="19"/>
    </location>
</feature>
<proteinExistence type="predicted"/>